<keyword evidence="1" id="KW-1133">Transmembrane helix</keyword>
<name>A0A6B1DQM3_9CHLR</name>
<dbReference type="PROSITE" id="PS51257">
    <property type="entry name" value="PROKAR_LIPOPROTEIN"/>
    <property type="match status" value="1"/>
</dbReference>
<feature type="transmembrane region" description="Helical" evidence="1">
    <location>
        <begin position="120"/>
        <end position="147"/>
    </location>
</feature>
<evidence type="ECO:0000313" key="2">
    <source>
        <dbReference type="EMBL" id="MYD89032.1"/>
    </source>
</evidence>
<keyword evidence="1" id="KW-0472">Membrane</keyword>
<organism evidence="2">
    <name type="scientific">Caldilineaceae bacterium SB0662_bin_9</name>
    <dbReference type="NCBI Taxonomy" id="2605258"/>
    <lineage>
        <taxon>Bacteria</taxon>
        <taxon>Bacillati</taxon>
        <taxon>Chloroflexota</taxon>
        <taxon>Caldilineae</taxon>
        <taxon>Caldilineales</taxon>
        <taxon>Caldilineaceae</taxon>
    </lineage>
</organism>
<gene>
    <name evidence="2" type="ORF">F4Y08_01660</name>
</gene>
<sequence>MTRYKPASDPAFYLIAGFFACLTTLWPALMGVSWLMVSLQVIGLTAVTATAILSGGIGQQAAVTVLWLAVQAATIRAAVWVGPAAVLNAVPGGFDLRGLWLQRFHASLRPNFGFGPDGEAVGLLLNSLLLTLGSLLTGGLTGSFVMVEQTNRAALAWAVFSADVVGPQAGTALSFAVANLRSGPALLLLGSMAAHPVLARVTWKRGRQPTDDVSARKLLLGTSGLAMVGGVILWMFAGT</sequence>
<comment type="caution">
    <text evidence="2">The sequence shown here is derived from an EMBL/GenBank/DDBJ whole genome shotgun (WGS) entry which is preliminary data.</text>
</comment>
<evidence type="ECO:0000256" key="1">
    <source>
        <dbReference type="SAM" id="Phobius"/>
    </source>
</evidence>
<feature type="transmembrane region" description="Helical" evidence="1">
    <location>
        <begin position="12"/>
        <end position="36"/>
    </location>
</feature>
<proteinExistence type="predicted"/>
<feature type="transmembrane region" description="Helical" evidence="1">
    <location>
        <begin position="215"/>
        <end position="237"/>
    </location>
</feature>
<protein>
    <submittedName>
        <fullName evidence="2">Uncharacterized protein</fullName>
    </submittedName>
</protein>
<feature type="transmembrane region" description="Helical" evidence="1">
    <location>
        <begin position="42"/>
        <end position="70"/>
    </location>
</feature>
<reference evidence="2" key="1">
    <citation type="submission" date="2019-09" db="EMBL/GenBank/DDBJ databases">
        <title>Characterisation of the sponge microbiome using genome-centric metagenomics.</title>
        <authorList>
            <person name="Engelberts J.P."/>
            <person name="Robbins S.J."/>
            <person name="De Goeij J.M."/>
            <person name="Aranda M."/>
            <person name="Bell S.C."/>
            <person name="Webster N.S."/>
        </authorList>
    </citation>
    <scope>NUCLEOTIDE SEQUENCE</scope>
    <source>
        <strain evidence="2">SB0662_bin_9</strain>
    </source>
</reference>
<dbReference type="EMBL" id="VXPY01000013">
    <property type="protein sequence ID" value="MYD89032.1"/>
    <property type="molecule type" value="Genomic_DNA"/>
</dbReference>
<dbReference type="AlphaFoldDB" id="A0A6B1DQM3"/>
<keyword evidence="1" id="KW-0812">Transmembrane</keyword>
<accession>A0A6B1DQM3</accession>